<gene>
    <name evidence="1" type="ORF">AOE01nite_29660</name>
</gene>
<name>A0A511XP44_9PROT</name>
<evidence type="ECO:0000313" key="2">
    <source>
        <dbReference type="Proteomes" id="UP000321746"/>
    </source>
</evidence>
<dbReference type="EMBL" id="BJYG01000051">
    <property type="protein sequence ID" value="GEN64742.1"/>
    <property type="molecule type" value="Genomic_DNA"/>
</dbReference>
<dbReference type="RefSeq" id="WP_146891762.1">
    <property type="nucleotide sequence ID" value="NZ_BJYG01000051.1"/>
</dbReference>
<dbReference type="Pfam" id="PF10038">
    <property type="entry name" value="DUF2274"/>
    <property type="match status" value="1"/>
</dbReference>
<evidence type="ECO:0000313" key="1">
    <source>
        <dbReference type="EMBL" id="GEN64742.1"/>
    </source>
</evidence>
<accession>A0A511XP44</accession>
<dbReference type="Proteomes" id="UP000321746">
    <property type="component" value="Unassembled WGS sequence"/>
</dbReference>
<dbReference type="InterPro" id="IPR018733">
    <property type="entry name" value="DUF2274"/>
</dbReference>
<sequence length="90" mass="9837">MTKLRISTIPDSRPVKLTIELPAEIHRDLLLYVELVSATAGEPADTVTDAARLVPLMVGRFMETDRAFQKQRHVRVARTKSAGSGPGNAP</sequence>
<organism evidence="1 2">
    <name type="scientific">Acetobacter oeni</name>
    <dbReference type="NCBI Taxonomy" id="304077"/>
    <lineage>
        <taxon>Bacteria</taxon>
        <taxon>Pseudomonadati</taxon>
        <taxon>Pseudomonadota</taxon>
        <taxon>Alphaproteobacteria</taxon>
        <taxon>Acetobacterales</taxon>
        <taxon>Acetobacteraceae</taxon>
        <taxon>Acetobacter</taxon>
    </lineage>
</organism>
<evidence type="ECO:0008006" key="3">
    <source>
        <dbReference type="Google" id="ProtNLM"/>
    </source>
</evidence>
<keyword evidence="2" id="KW-1185">Reference proteome</keyword>
<reference evidence="1 2" key="1">
    <citation type="submission" date="2019-07" db="EMBL/GenBank/DDBJ databases">
        <title>Whole genome shotgun sequence of Acetobacter oeni NBRC 105207.</title>
        <authorList>
            <person name="Hosoyama A."/>
            <person name="Uohara A."/>
            <person name="Ohji S."/>
            <person name="Ichikawa N."/>
        </authorList>
    </citation>
    <scope>NUCLEOTIDE SEQUENCE [LARGE SCALE GENOMIC DNA]</scope>
    <source>
        <strain evidence="1 2">NBRC 105207</strain>
    </source>
</reference>
<dbReference type="AlphaFoldDB" id="A0A511XP44"/>
<protein>
    <recommendedName>
        <fullName evidence="3">DUF2274 domain-containing protein</fullName>
    </recommendedName>
</protein>
<comment type="caution">
    <text evidence="1">The sequence shown here is derived from an EMBL/GenBank/DDBJ whole genome shotgun (WGS) entry which is preliminary data.</text>
</comment>
<proteinExistence type="predicted"/>
<dbReference type="OrthoDB" id="9803810at2"/>